<dbReference type="Proteomes" id="UP000266328">
    <property type="component" value="Unassembled WGS sequence"/>
</dbReference>
<feature type="binding site" evidence="8">
    <location>
        <position position="371"/>
    </location>
    <ligand>
        <name>[4Fe-4S] cluster</name>
        <dbReference type="ChEBI" id="CHEBI:49883"/>
        <label>1</label>
    </ligand>
</feature>
<feature type="binding site" evidence="8">
    <location>
        <position position="368"/>
    </location>
    <ligand>
        <name>[4Fe-4S] cluster</name>
        <dbReference type="ChEBI" id="CHEBI:49883"/>
        <label>1</label>
    </ligand>
</feature>
<keyword evidence="12" id="KW-1185">Reference proteome</keyword>
<keyword evidence="5 8" id="KW-0249">Electron transport</keyword>
<name>A0A398D769_9BACT</name>
<evidence type="ECO:0000256" key="1">
    <source>
        <dbReference type="ARBA" id="ARBA00022448"/>
    </source>
</evidence>
<dbReference type="PANTHER" id="PTHR43034">
    <property type="entry name" value="ION-TRANSLOCATING OXIDOREDUCTASE COMPLEX SUBUNIT C"/>
    <property type="match status" value="1"/>
</dbReference>
<keyword evidence="3 8" id="KW-0479">Metal-binding</keyword>
<dbReference type="PANTHER" id="PTHR43034:SF2">
    <property type="entry name" value="ION-TRANSLOCATING OXIDOREDUCTASE COMPLEX SUBUNIT C"/>
    <property type="match status" value="1"/>
</dbReference>
<dbReference type="GO" id="GO:0051539">
    <property type="term" value="F:4 iron, 4 sulfur cluster binding"/>
    <property type="evidence" value="ECO:0007669"/>
    <property type="project" value="UniProtKB-KW"/>
</dbReference>
<dbReference type="EC" id="7.-.-.-" evidence="8"/>
<dbReference type="GO" id="GO:0005886">
    <property type="term" value="C:plasma membrane"/>
    <property type="evidence" value="ECO:0007669"/>
    <property type="project" value="UniProtKB-SubCell"/>
</dbReference>
<feature type="binding site" evidence="8">
    <location>
        <position position="417"/>
    </location>
    <ligand>
        <name>[4Fe-4S] cluster</name>
        <dbReference type="ChEBI" id="CHEBI:49883"/>
        <label>1</label>
    </ligand>
</feature>
<organism evidence="11 12">
    <name type="scientific">Candidatus Cryosericum terrychapinii</name>
    <dbReference type="NCBI Taxonomy" id="2290919"/>
    <lineage>
        <taxon>Bacteria</taxon>
        <taxon>Pseudomonadati</taxon>
        <taxon>Caldisericota/Cryosericota group</taxon>
        <taxon>Candidatus Cryosericota</taxon>
        <taxon>Candidatus Cryosericia</taxon>
        <taxon>Candidatus Cryosericales</taxon>
        <taxon>Candidatus Cryosericaceae</taxon>
        <taxon>Candidatus Cryosericum</taxon>
    </lineage>
</organism>
<feature type="binding site" evidence="8">
    <location>
        <position position="413"/>
    </location>
    <ligand>
        <name>[4Fe-4S] cluster</name>
        <dbReference type="ChEBI" id="CHEBI:49883"/>
        <label>2</label>
    </ligand>
</feature>
<feature type="region of interest" description="Disordered" evidence="9">
    <location>
        <begin position="1"/>
        <end position="24"/>
    </location>
</feature>
<dbReference type="InterPro" id="IPR026902">
    <property type="entry name" value="RnfC_N"/>
</dbReference>
<dbReference type="AlphaFoldDB" id="A0A398D769"/>
<feature type="binding site" evidence="8">
    <location>
        <position position="410"/>
    </location>
    <ligand>
        <name>[4Fe-4S] cluster</name>
        <dbReference type="ChEBI" id="CHEBI:49883"/>
        <label>2</label>
    </ligand>
</feature>
<keyword evidence="7 8" id="KW-0411">Iron-sulfur</keyword>
<keyword evidence="1 8" id="KW-0813">Transport</keyword>
<evidence type="ECO:0000256" key="2">
    <source>
        <dbReference type="ARBA" id="ARBA00022485"/>
    </source>
</evidence>
<evidence type="ECO:0000313" key="12">
    <source>
        <dbReference type="Proteomes" id="UP000266328"/>
    </source>
</evidence>
<comment type="cofactor">
    <cofactor evidence="8">
        <name>[4Fe-4S] cluster</name>
        <dbReference type="ChEBI" id="CHEBI:49883"/>
    </cofactor>
    <text evidence="8">Binds 2 [4Fe-4S] clusters per subunit.</text>
</comment>
<dbReference type="InterPro" id="IPR017896">
    <property type="entry name" value="4Fe4S_Fe-S-bd"/>
</dbReference>
<evidence type="ECO:0000256" key="9">
    <source>
        <dbReference type="SAM" id="MobiDB-lite"/>
    </source>
</evidence>
<dbReference type="GO" id="GO:0046872">
    <property type="term" value="F:metal ion binding"/>
    <property type="evidence" value="ECO:0007669"/>
    <property type="project" value="UniProtKB-KW"/>
</dbReference>
<dbReference type="PROSITE" id="PS51379">
    <property type="entry name" value="4FE4S_FER_2"/>
    <property type="match status" value="1"/>
</dbReference>
<comment type="function">
    <text evidence="8">Part of a membrane-bound complex that couples electron transfer with translocation of ions across the membrane.</text>
</comment>
<evidence type="ECO:0000256" key="3">
    <source>
        <dbReference type="ARBA" id="ARBA00022723"/>
    </source>
</evidence>
<dbReference type="SUPFAM" id="SSF46548">
    <property type="entry name" value="alpha-helical ferredoxin"/>
    <property type="match status" value="1"/>
</dbReference>
<dbReference type="InterPro" id="IPR017900">
    <property type="entry name" value="4Fe4S_Fe_S_CS"/>
</dbReference>
<dbReference type="SUPFAM" id="SSF142019">
    <property type="entry name" value="Nqo1 FMN-binding domain-like"/>
    <property type="match status" value="1"/>
</dbReference>
<dbReference type="OrthoDB" id="9767754at2"/>
<accession>A0A398D769</accession>
<feature type="binding site" evidence="8">
    <location>
        <position position="378"/>
    </location>
    <ligand>
        <name>[4Fe-4S] cluster</name>
        <dbReference type="ChEBI" id="CHEBI:49883"/>
        <label>2</label>
    </ligand>
</feature>
<dbReference type="InterPro" id="IPR037225">
    <property type="entry name" value="Nuo51_FMN-bd_sf"/>
</dbReference>
<evidence type="ECO:0000256" key="8">
    <source>
        <dbReference type="HAMAP-Rule" id="MF_00461"/>
    </source>
</evidence>
<keyword evidence="2 8" id="KW-0004">4Fe-4S</keyword>
<dbReference type="GO" id="GO:0009055">
    <property type="term" value="F:electron transfer activity"/>
    <property type="evidence" value="ECO:0007669"/>
    <property type="project" value="InterPro"/>
</dbReference>
<proteinExistence type="inferred from homology"/>
<keyword evidence="4 8" id="KW-0677">Repeat</keyword>
<dbReference type="HAMAP" id="MF_00461">
    <property type="entry name" value="RsxC_RnfC"/>
    <property type="match status" value="1"/>
</dbReference>
<evidence type="ECO:0000259" key="10">
    <source>
        <dbReference type="PROSITE" id="PS51379"/>
    </source>
</evidence>
<evidence type="ECO:0000256" key="7">
    <source>
        <dbReference type="ARBA" id="ARBA00023014"/>
    </source>
</evidence>
<dbReference type="Pfam" id="PF01512">
    <property type="entry name" value="Complex1_51K"/>
    <property type="match status" value="1"/>
</dbReference>
<dbReference type="Gene3D" id="3.40.50.11540">
    <property type="entry name" value="NADH-ubiquinone oxidoreductase 51kDa subunit"/>
    <property type="match status" value="1"/>
</dbReference>
<comment type="subunit">
    <text evidence="8">The complex is composed of six subunits: RnfA, RnfB, RnfC, RnfD, RnfE and RnfG.</text>
</comment>
<keyword evidence="8" id="KW-1003">Cell membrane</keyword>
<evidence type="ECO:0000256" key="6">
    <source>
        <dbReference type="ARBA" id="ARBA00023004"/>
    </source>
</evidence>
<dbReference type="GO" id="GO:0022900">
    <property type="term" value="P:electron transport chain"/>
    <property type="evidence" value="ECO:0007669"/>
    <property type="project" value="UniProtKB-UniRule"/>
</dbReference>
<dbReference type="Pfam" id="PF13187">
    <property type="entry name" value="Fer4_9"/>
    <property type="match status" value="1"/>
</dbReference>
<dbReference type="PROSITE" id="PS00198">
    <property type="entry name" value="4FE4S_FER_1"/>
    <property type="match status" value="1"/>
</dbReference>
<keyword evidence="6 8" id="KW-0408">Iron</keyword>
<dbReference type="RefSeq" id="WP_119088385.1">
    <property type="nucleotide sequence ID" value="NZ_QXIS01000001.1"/>
</dbReference>
<dbReference type="InterPro" id="IPR011538">
    <property type="entry name" value="Nuo51_FMN-bd"/>
</dbReference>
<keyword evidence="8" id="KW-1278">Translocase</keyword>
<evidence type="ECO:0000256" key="5">
    <source>
        <dbReference type="ARBA" id="ARBA00022982"/>
    </source>
</evidence>
<protein>
    <recommendedName>
        <fullName evidence="8">Ion-translocating oxidoreductase complex subunit C</fullName>
        <ecNumber evidence="8">7.-.-.-</ecNumber>
    </recommendedName>
    <alternativeName>
        <fullName evidence="8">Rnf electron transport complex subunit C</fullName>
    </alternativeName>
</protein>
<dbReference type="NCBIfam" id="NF003454">
    <property type="entry name" value="PRK05035.1"/>
    <property type="match status" value="1"/>
</dbReference>
<dbReference type="InterPro" id="IPR010208">
    <property type="entry name" value="Ion_transpt_RnfC/RsxC"/>
</dbReference>
<reference evidence="11 12" key="1">
    <citation type="submission" date="2018-09" db="EMBL/GenBank/DDBJ databases">
        <title>Discovery and Ecogenomic Context for Candidatus Cryosericales, a Global Caldiserica Order Active in Thawing Permafrost.</title>
        <authorList>
            <person name="Martinez M.A."/>
            <person name="Woodcroft B.J."/>
            <person name="Ignacio Espinoza J.C."/>
            <person name="Zayed A."/>
            <person name="Singleton C.M."/>
            <person name="Boyd J."/>
            <person name="Li Y.-F."/>
            <person name="Purvine S."/>
            <person name="Maughan H."/>
            <person name="Hodgkins S.B."/>
            <person name="Anderson D."/>
            <person name="Sederholm M."/>
            <person name="Temperton B."/>
            <person name="Saleska S.R."/>
            <person name="Tyson G.W."/>
            <person name="Rich V.I."/>
        </authorList>
    </citation>
    <scope>NUCLEOTIDE SEQUENCE [LARGE SCALE GENOMIC DNA]</scope>
    <source>
        <strain evidence="11 12">SMC7</strain>
    </source>
</reference>
<dbReference type="NCBIfam" id="TIGR01945">
    <property type="entry name" value="rnfC"/>
    <property type="match status" value="1"/>
</dbReference>
<comment type="similarity">
    <text evidence="8">Belongs to the 4Fe4S bacterial-type ferredoxin family. RnfC subfamily.</text>
</comment>
<evidence type="ECO:0000256" key="4">
    <source>
        <dbReference type="ARBA" id="ARBA00022737"/>
    </source>
</evidence>
<sequence length="446" mass="47259">MSLKTFRGGIHPPEHKEPTRDVPIERVPTPTSVVIHLTQAIGAQNQPLIKVGDRVLKGQKIGDVQACPAAAVHASITGIVKKIEPAPQSNLKDGMAVFIEADGTDETAYMSPLDAFACSREEAVKRLRDAGIVGMGGASFPTDVKLAPPADKPVDTIIANGAECEPYLTIDYRTMIESPADVVEGLAIAAHIVGAKKAYIAIESNKADALPVIERQFAGHSHGILMGTIIAATKYPEGGEKMLIKAVTGREVPSHGLPADIGVIVQNVGTLKAIKEAFIDGKPLIERGFTVSGGACKTPKNLYAPIGTVVADLIPGVIQLSDDVRKVIFGGPMMGVAVASLQTPVAKGTSGILFFTAAESKQYEERQCIRCGRCADACAAWLMPMLLNAALLSDDLNRADAIGLVDCFECGACSYVCPARIPLAQRFKLGKDLLRNQRAKEARHGK</sequence>
<feature type="binding site" evidence="8">
    <location>
        <position position="407"/>
    </location>
    <ligand>
        <name>[4Fe-4S] cluster</name>
        <dbReference type="ChEBI" id="CHEBI:49883"/>
        <label>2</label>
    </ligand>
</feature>
<feature type="binding site" evidence="8">
    <location>
        <position position="374"/>
    </location>
    <ligand>
        <name>[4Fe-4S] cluster</name>
        <dbReference type="ChEBI" id="CHEBI:49883"/>
        <label>1</label>
    </ligand>
</feature>
<comment type="caution">
    <text evidence="11">The sequence shown here is derived from an EMBL/GenBank/DDBJ whole genome shotgun (WGS) entry which is preliminary data.</text>
</comment>
<feature type="compositionally biased region" description="Basic and acidic residues" evidence="9">
    <location>
        <begin position="12"/>
        <end position="24"/>
    </location>
</feature>
<evidence type="ECO:0000313" key="11">
    <source>
        <dbReference type="EMBL" id="RIE06954.1"/>
    </source>
</evidence>
<comment type="subcellular location">
    <subcellularLocation>
        <location evidence="8">Cell membrane</location>
        <topology evidence="8">Peripheral membrane protein</topology>
    </subcellularLocation>
</comment>
<dbReference type="Gene3D" id="3.30.70.20">
    <property type="match status" value="1"/>
</dbReference>
<keyword evidence="8" id="KW-0472">Membrane</keyword>
<dbReference type="Pfam" id="PF13375">
    <property type="entry name" value="RnfC_N"/>
    <property type="match status" value="1"/>
</dbReference>
<feature type="domain" description="4Fe-4S ferredoxin-type" evidence="10">
    <location>
        <begin position="359"/>
        <end position="388"/>
    </location>
</feature>
<dbReference type="EMBL" id="QXIS01000001">
    <property type="protein sequence ID" value="RIE06954.1"/>
    <property type="molecule type" value="Genomic_DNA"/>
</dbReference>
<gene>
    <name evidence="11" type="primary">rsxC</name>
    <name evidence="8" type="synonym">rnfC</name>
    <name evidence="11" type="ORF">SMC7_00265</name>
</gene>